<dbReference type="Pfam" id="PF12771">
    <property type="entry name" value="SusD-like_2"/>
    <property type="match status" value="1"/>
</dbReference>
<dbReference type="Proteomes" id="UP001549749">
    <property type="component" value="Unassembled WGS sequence"/>
</dbReference>
<name>A0ABV2T7C4_9BACT</name>
<dbReference type="Gene3D" id="1.25.40.390">
    <property type="match status" value="1"/>
</dbReference>
<sequence>MTIKHRYISLPVAVLGAAMTLMPLSSCDKGFDEMNVNPNAASADKVDAAYLLSAVMFRTGMDVSIHQRIQNLFLDVFSQYVANEGFDSQQYLPVVGWNNDYWSANYHAGWVKNLNEVIRYENEVRKGKSNVLQIARIMKCLVSSWFTDIYGDVPYSQLADGSGKPAVYDKQEDIYKDLLKELKEASEALDPDAYTMSDRQDIIFKGVIEKWKRFANSLRLRLAMHLTERDPELAKLHAEEAVAAGILRDIGDEFKAPRSNQWTAQYTNMENGYFYYGHEWDGAAMSRSMEYLLTGLGGQPFPVVKDETGQVVTPVYDDAGILLGNPENKAENPLDPKANRIRVGVPSKVDPRGPVFFAVTNKGTKASDEVMIEDKKYNMLYRWVGVPAGLSPTNKSKIQYNVKDYARMGDKYTDGMRAYDRLSYQEVCFLRAEGALRGWNMGKDAKSLYEEGITISMKKNNVPDEVINQYLQSTSPNAYGTTVKFGHNSGAGFNGKPVDTDLDKIITQKYIGLFPDGSLEAWNDHRRLHKPVLLPFAAPDPSTIKAKDGSPGNYIKRMTYPPGEKVSNEANYMDAVNRMGGTDAVSTNVWWDKE</sequence>
<protein>
    <submittedName>
        <fullName evidence="1">SusD/RagB family nutrient-binding outer membrane lipoprotein</fullName>
    </submittedName>
</protein>
<reference evidence="1 2" key="1">
    <citation type="submission" date="2024-06" db="EMBL/GenBank/DDBJ databases">
        <title>Chitinophaga defluvii sp. nov., isolated from municipal sewage.</title>
        <authorList>
            <person name="Zhang L."/>
        </authorList>
    </citation>
    <scope>NUCLEOTIDE SEQUENCE [LARGE SCALE GENOMIC DNA]</scope>
    <source>
        <strain evidence="1 2">H8</strain>
    </source>
</reference>
<dbReference type="InterPro" id="IPR024302">
    <property type="entry name" value="SusD-like"/>
</dbReference>
<dbReference type="EMBL" id="JBEXAC010000001">
    <property type="protein sequence ID" value="MET6998059.1"/>
    <property type="molecule type" value="Genomic_DNA"/>
</dbReference>
<dbReference type="SUPFAM" id="SSF48452">
    <property type="entry name" value="TPR-like"/>
    <property type="match status" value="1"/>
</dbReference>
<comment type="caution">
    <text evidence="1">The sequence shown here is derived from an EMBL/GenBank/DDBJ whole genome shotgun (WGS) entry which is preliminary data.</text>
</comment>
<keyword evidence="2" id="KW-1185">Reference proteome</keyword>
<gene>
    <name evidence="1" type="ORF">ABR189_11790</name>
</gene>
<accession>A0ABV2T7C4</accession>
<evidence type="ECO:0000313" key="2">
    <source>
        <dbReference type="Proteomes" id="UP001549749"/>
    </source>
</evidence>
<dbReference type="InterPro" id="IPR011990">
    <property type="entry name" value="TPR-like_helical_dom_sf"/>
</dbReference>
<proteinExistence type="predicted"/>
<evidence type="ECO:0000313" key="1">
    <source>
        <dbReference type="EMBL" id="MET6998059.1"/>
    </source>
</evidence>
<dbReference type="InterPro" id="IPR041662">
    <property type="entry name" value="SusD-like_2"/>
</dbReference>
<organism evidence="1 2">
    <name type="scientific">Chitinophaga defluvii</name>
    <dbReference type="NCBI Taxonomy" id="3163343"/>
    <lineage>
        <taxon>Bacteria</taxon>
        <taxon>Pseudomonadati</taxon>
        <taxon>Bacteroidota</taxon>
        <taxon>Chitinophagia</taxon>
        <taxon>Chitinophagales</taxon>
        <taxon>Chitinophagaceae</taxon>
        <taxon>Chitinophaga</taxon>
    </lineage>
</organism>
<dbReference type="Pfam" id="PF12741">
    <property type="entry name" value="SusD-like"/>
    <property type="match status" value="1"/>
</dbReference>
<keyword evidence="1" id="KW-0449">Lipoprotein</keyword>
<dbReference type="RefSeq" id="WP_354660694.1">
    <property type="nucleotide sequence ID" value="NZ_JBEXAC010000001.1"/>
</dbReference>